<organism evidence="2">
    <name type="scientific">mine drainage metagenome</name>
    <dbReference type="NCBI Taxonomy" id="410659"/>
    <lineage>
        <taxon>unclassified sequences</taxon>
        <taxon>metagenomes</taxon>
        <taxon>ecological metagenomes</taxon>
    </lineage>
</organism>
<evidence type="ECO:0000256" key="1">
    <source>
        <dbReference type="SAM" id="MobiDB-lite"/>
    </source>
</evidence>
<name>A0A1J5QBQ7_9ZZZZ</name>
<dbReference type="Gene3D" id="3.30.750.24">
    <property type="entry name" value="STAS domain"/>
    <property type="match status" value="1"/>
</dbReference>
<dbReference type="AlphaFoldDB" id="A0A1J5QBQ7"/>
<dbReference type="SUPFAM" id="SSF52091">
    <property type="entry name" value="SpoIIaa-like"/>
    <property type="match status" value="1"/>
</dbReference>
<proteinExistence type="predicted"/>
<comment type="caution">
    <text evidence="2">The sequence shown here is derived from an EMBL/GenBank/DDBJ whole genome shotgun (WGS) entry which is preliminary data.</text>
</comment>
<evidence type="ECO:0000313" key="2">
    <source>
        <dbReference type="EMBL" id="OIQ81065.1"/>
    </source>
</evidence>
<feature type="region of interest" description="Disordered" evidence="1">
    <location>
        <begin position="106"/>
        <end position="138"/>
    </location>
</feature>
<sequence length="138" mass="14597">MSTMIAAPRPHDVDVESWVTATIRPAGSFGRDDVPRLHQMLEGLCGCASLVVLDLEATRLRSARAAQVIEDAADDLERRGGCLLCVNIDSDTRARLTSAGHHAVLVDRGAPSDPRLGPTGPGAVPTPRAPGWSPTVVR</sequence>
<protein>
    <recommendedName>
        <fullName evidence="3">STAS domain-containing protein</fullName>
    </recommendedName>
</protein>
<gene>
    <name evidence="2" type="ORF">GALL_371720</name>
</gene>
<reference evidence="2" key="1">
    <citation type="submission" date="2016-10" db="EMBL/GenBank/DDBJ databases">
        <title>Sequence of Gallionella enrichment culture.</title>
        <authorList>
            <person name="Poehlein A."/>
            <person name="Muehling M."/>
            <person name="Daniel R."/>
        </authorList>
    </citation>
    <scope>NUCLEOTIDE SEQUENCE</scope>
</reference>
<evidence type="ECO:0008006" key="3">
    <source>
        <dbReference type="Google" id="ProtNLM"/>
    </source>
</evidence>
<dbReference type="InterPro" id="IPR036513">
    <property type="entry name" value="STAS_dom_sf"/>
</dbReference>
<dbReference type="EMBL" id="MLJW01000975">
    <property type="protein sequence ID" value="OIQ81065.1"/>
    <property type="molecule type" value="Genomic_DNA"/>
</dbReference>
<accession>A0A1J5QBQ7</accession>